<evidence type="ECO:0000256" key="6">
    <source>
        <dbReference type="ARBA" id="ARBA00073542"/>
    </source>
</evidence>
<dbReference type="Pfam" id="PF01873">
    <property type="entry name" value="eIF-5_eIF-2B"/>
    <property type="match status" value="1"/>
</dbReference>
<dbReference type="SMART" id="SM00653">
    <property type="entry name" value="eIF2B_5"/>
    <property type="match status" value="1"/>
</dbReference>
<evidence type="ECO:0000259" key="8">
    <source>
        <dbReference type="SMART" id="SM00653"/>
    </source>
</evidence>
<evidence type="ECO:0000256" key="2">
    <source>
        <dbReference type="ARBA" id="ARBA00022540"/>
    </source>
</evidence>
<dbReference type="PANTHER" id="PTHR23001:SF3">
    <property type="entry name" value="EUKARYOTIC TRANSLATION INITIATION FACTOR 2 SUBUNIT 2"/>
    <property type="match status" value="1"/>
</dbReference>
<name>A0AAV1HX85_9CHLO</name>
<reference evidence="9 10" key="1">
    <citation type="submission" date="2023-10" db="EMBL/GenBank/DDBJ databases">
        <authorList>
            <person name="Maclean D."/>
            <person name="Macfadyen A."/>
        </authorList>
    </citation>
    <scope>NUCLEOTIDE SEQUENCE [LARGE SCALE GENOMIC DNA]</scope>
</reference>
<evidence type="ECO:0000256" key="5">
    <source>
        <dbReference type="ARBA" id="ARBA00063900"/>
    </source>
</evidence>
<dbReference type="FunFam" id="3.30.30.170:FF:000001">
    <property type="entry name" value="Eukaryotic translation initiation factor 2 subunit"/>
    <property type="match status" value="1"/>
</dbReference>
<gene>
    <name evidence="9" type="ORF">CVIRNUC_001448</name>
</gene>
<organism evidence="9 10">
    <name type="scientific">Coccomyxa viridis</name>
    <dbReference type="NCBI Taxonomy" id="1274662"/>
    <lineage>
        <taxon>Eukaryota</taxon>
        <taxon>Viridiplantae</taxon>
        <taxon>Chlorophyta</taxon>
        <taxon>core chlorophytes</taxon>
        <taxon>Trebouxiophyceae</taxon>
        <taxon>Trebouxiophyceae incertae sedis</taxon>
        <taxon>Coccomyxaceae</taxon>
        <taxon>Coccomyxa</taxon>
    </lineage>
</organism>
<comment type="caution">
    <text evidence="9">The sequence shown here is derived from an EMBL/GenBank/DDBJ whole genome shotgun (WGS) entry which is preliminary data.</text>
</comment>
<evidence type="ECO:0000256" key="3">
    <source>
        <dbReference type="ARBA" id="ARBA00022917"/>
    </source>
</evidence>
<proteinExistence type="inferred from homology"/>
<dbReference type="InterPro" id="IPR045196">
    <property type="entry name" value="IF2/IF5"/>
</dbReference>
<evidence type="ECO:0000313" key="10">
    <source>
        <dbReference type="Proteomes" id="UP001314263"/>
    </source>
</evidence>
<comment type="subunit">
    <text evidence="5">Eukaryotic translation initiation factor 2 eIF2 is a heterotrimeric complex composed of an alpha, a beta and a gamma subunit.</text>
</comment>
<feature type="compositionally biased region" description="Acidic residues" evidence="7">
    <location>
        <begin position="51"/>
        <end position="62"/>
    </location>
</feature>
<evidence type="ECO:0000256" key="1">
    <source>
        <dbReference type="ARBA" id="ARBA00010397"/>
    </source>
</evidence>
<dbReference type="GO" id="GO:0003729">
    <property type="term" value="F:mRNA binding"/>
    <property type="evidence" value="ECO:0007669"/>
    <property type="project" value="TreeGrafter"/>
</dbReference>
<dbReference type="SUPFAM" id="SSF75689">
    <property type="entry name" value="Zinc-binding domain of translation initiation factor 2 beta"/>
    <property type="match status" value="1"/>
</dbReference>
<dbReference type="Gene3D" id="3.30.30.170">
    <property type="match status" value="1"/>
</dbReference>
<dbReference type="GO" id="GO:0003743">
    <property type="term" value="F:translation initiation factor activity"/>
    <property type="evidence" value="ECO:0007669"/>
    <property type="project" value="UniProtKB-KW"/>
</dbReference>
<keyword evidence="2" id="KW-0396">Initiation factor</keyword>
<dbReference type="InterPro" id="IPR016190">
    <property type="entry name" value="Transl_init_fac_IF2/IF5_Zn-bd"/>
</dbReference>
<protein>
    <recommendedName>
        <fullName evidence="6">Eukaryotic translation initiation factor 2 subunit beta</fullName>
    </recommendedName>
</protein>
<evidence type="ECO:0000313" key="9">
    <source>
        <dbReference type="EMBL" id="CAK0743158.1"/>
    </source>
</evidence>
<evidence type="ECO:0000256" key="7">
    <source>
        <dbReference type="SAM" id="MobiDB-lite"/>
    </source>
</evidence>
<keyword evidence="10" id="KW-1185">Reference proteome</keyword>
<dbReference type="InterPro" id="IPR016189">
    <property type="entry name" value="Transl_init_fac_IF2/IF5_N"/>
</dbReference>
<dbReference type="GO" id="GO:0001731">
    <property type="term" value="P:formation of translation preinitiation complex"/>
    <property type="evidence" value="ECO:0007669"/>
    <property type="project" value="TreeGrafter"/>
</dbReference>
<keyword evidence="3" id="KW-0648">Protein biosynthesis</keyword>
<dbReference type="SUPFAM" id="SSF100966">
    <property type="entry name" value="Translation initiation factor 2 beta, aIF2beta, N-terminal domain"/>
    <property type="match status" value="1"/>
</dbReference>
<feature type="domain" description="Translation initiation factor IF2/IF5" evidence="8">
    <location>
        <begin position="151"/>
        <end position="262"/>
    </location>
</feature>
<dbReference type="Proteomes" id="UP001314263">
    <property type="component" value="Unassembled WGS sequence"/>
</dbReference>
<dbReference type="InterPro" id="IPR002735">
    <property type="entry name" value="Transl_init_fac_IF2/IF5_dom"/>
</dbReference>
<comment type="similarity">
    <text evidence="1">Belongs to the eIF-2-beta/eIF-5 family.</text>
</comment>
<dbReference type="AlphaFoldDB" id="A0AAV1HX85"/>
<dbReference type="GO" id="GO:0031369">
    <property type="term" value="F:translation initiation factor binding"/>
    <property type="evidence" value="ECO:0007669"/>
    <property type="project" value="TreeGrafter"/>
</dbReference>
<evidence type="ECO:0000256" key="4">
    <source>
        <dbReference type="ARBA" id="ARBA00054872"/>
    </source>
</evidence>
<dbReference type="EMBL" id="CAUYUE010000002">
    <property type="protein sequence ID" value="CAK0743158.1"/>
    <property type="molecule type" value="Genomic_DNA"/>
</dbReference>
<accession>A0AAV1HX85</accession>
<sequence>MAVDEAEDMADKLSEMQVADDNGLGELTLDKKKKKKKKAAFVESDAPVAGDSEEAAAEEDAEAGAGLDLSLTKKKKKRKPKARTDEEFGAMVEDTEGAAVDGADKENEEDKLDNLPKLPWEGSDRDYSYQELLDRVFGILRENNPELTGEKRRTIMKPPQVAREGTKKTVFTNFLELCKTMNRQLEHVQAFLLAELGTSGNLDGQSRLVVKGRFLPKAFEGVLRRYVNEYVLCNSCKSPDTLLDRDSATRIMFLRCQQCGASRTVAPIKAGFVARTSRRIKT</sequence>
<dbReference type="PANTHER" id="PTHR23001">
    <property type="entry name" value="EUKARYOTIC TRANSLATION INITIATION FACTOR"/>
    <property type="match status" value="1"/>
</dbReference>
<comment type="function">
    <text evidence="4">Component of the eIF2 complex that functions in the early steps of protein synthesis by forming a ternary complex with GTP and initiator tRNA. This complex binds to a 40S ribosomal subunit, followed by mRNA binding to form a 43S pre-initiation complex (43S PIC). Junction of the 60S ribosomal subunit to form the 80S initiation complex is preceded by hydrolysis of the GTP bound to eIF2 and release of an eIF2-GDP binary complex. In order for eIF2 to recycle and catalyze another round of initiation, the GDP bound to eIF2 must exchange with GTP by way of a reaction catalyzed by eIF2B.</text>
</comment>
<dbReference type="GO" id="GO:0005850">
    <property type="term" value="C:eukaryotic translation initiation factor 2 complex"/>
    <property type="evidence" value="ECO:0007669"/>
    <property type="project" value="TreeGrafter"/>
</dbReference>
<feature type="compositionally biased region" description="Basic residues" evidence="7">
    <location>
        <begin position="72"/>
        <end position="81"/>
    </location>
</feature>
<feature type="region of interest" description="Disordered" evidence="7">
    <location>
        <begin position="1"/>
        <end position="119"/>
    </location>
</feature>